<dbReference type="SUPFAM" id="SSF51445">
    <property type="entry name" value="(Trans)glycosidases"/>
    <property type="match status" value="1"/>
</dbReference>
<feature type="binding site" evidence="8">
    <location>
        <position position="104"/>
    </location>
    <ligand>
        <name>Ca(2+)</name>
        <dbReference type="ChEBI" id="CHEBI:29108"/>
        <label>1</label>
    </ligand>
</feature>
<proteinExistence type="inferred from homology"/>
<accession>A0A2V3W1T2</accession>
<name>A0A2V3W1T2_9BACI</name>
<feature type="binding site" evidence="8">
    <location>
        <position position="196"/>
    </location>
    <ligand>
        <name>Ca(2+)</name>
        <dbReference type="ChEBI" id="CHEBI:29108"/>
        <label>1</label>
    </ligand>
</feature>
<feature type="active site" description="Nucleophile" evidence="7">
    <location>
        <position position="233"/>
    </location>
</feature>
<evidence type="ECO:0000313" key="12">
    <source>
        <dbReference type="Proteomes" id="UP000247922"/>
    </source>
</evidence>
<evidence type="ECO:0000256" key="1">
    <source>
        <dbReference type="ARBA" id="ARBA00001913"/>
    </source>
</evidence>
<dbReference type="PRINTS" id="PR00110">
    <property type="entry name" value="ALPHAAMYLASE"/>
</dbReference>
<dbReference type="PIRSF" id="PIRSF001021">
    <property type="entry name" value="Alph-amls_thrmst"/>
    <property type="match status" value="1"/>
</dbReference>
<dbReference type="OrthoDB" id="9805159at2"/>
<dbReference type="SMART" id="SM00642">
    <property type="entry name" value="Aamy"/>
    <property type="match status" value="1"/>
</dbReference>
<dbReference type="NCBIfam" id="NF006969">
    <property type="entry name" value="PRK09441.1-2"/>
    <property type="match status" value="1"/>
</dbReference>
<comment type="similarity">
    <text evidence="2 9">Belongs to the glycosyl hydrolase 13 family.</text>
</comment>
<evidence type="ECO:0000256" key="5">
    <source>
        <dbReference type="ARBA" id="ARBA00023277"/>
    </source>
</evidence>
<evidence type="ECO:0000259" key="10">
    <source>
        <dbReference type="SMART" id="SM00642"/>
    </source>
</evidence>
<gene>
    <name evidence="11" type="ORF">DES38_11324</name>
</gene>
<comment type="caution">
    <text evidence="11">The sequence shown here is derived from an EMBL/GenBank/DDBJ whole genome shotgun (WGS) entry which is preliminary data.</text>
</comment>
<keyword evidence="4" id="KW-0378">Hydrolase</keyword>
<dbReference type="CDD" id="cd11318">
    <property type="entry name" value="AmyAc_bac_fung_AmyA"/>
    <property type="match status" value="1"/>
</dbReference>
<comment type="cofactor">
    <cofactor evidence="1">
        <name>Ca(2+)</name>
        <dbReference type="ChEBI" id="CHEBI:29108"/>
    </cofactor>
</comment>
<feature type="domain" description="Glycosyl hydrolase family 13 catalytic" evidence="10">
    <location>
        <begin position="5"/>
        <end position="389"/>
    </location>
</feature>
<dbReference type="GO" id="GO:0005975">
    <property type="term" value="P:carbohydrate metabolic process"/>
    <property type="evidence" value="ECO:0007669"/>
    <property type="project" value="InterPro"/>
</dbReference>
<dbReference type="RefSeq" id="WP_110251930.1">
    <property type="nucleotide sequence ID" value="NZ_QJJR01000013.1"/>
</dbReference>
<organism evidence="11 12">
    <name type="scientific">Streptohalobacillus salinus</name>
    <dbReference type="NCBI Taxonomy" id="621096"/>
    <lineage>
        <taxon>Bacteria</taxon>
        <taxon>Bacillati</taxon>
        <taxon>Bacillota</taxon>
        <taxon>Bacilli</taxon>
        <taxon>Bacillales</taxon>
        <taxon>Bacillaceae</taxon>
        <taxon>Streptohalobacillus</taxon>
    </lineage>
</organism>
<feature type="binding site" evidence="8">
    <location>
        <position position="204"/>
    </location>
    <ligand>
        <name>Ca(2+)</name>
        <dbReference type="ChEBI" id="CHEBI:29108"/>
        <label>2</label>
    </ligand>
</feature>
<feature type="binding site" evidence="8">
    <location>
        <position position="237"/>
    </location>
    <ligand>
        <name>Ca(2+)</name>
        <dbReference type="ChEBI" id="CHEBI:29108"/>
        <label>1</label>
    </ligand>
</feature>
<dbReference type="Gene3D" id="2.40.30.140">
    <property type="match status" value="1"/>
</dbReference>
<dbReference type="InterPro" id="IPR006047">
    <property type="entry name" value="GH13_cat_dom"/>
</dbReference>
<keyword evidence="3 8" id="KW-0479">Metal-binding</keyword>
<reference evidence="11 12" key="1">
    <citation type="submission" date="2018-05" db="EMBL/GenBank/DDBJ databases">
        <title>Genomic Encyclopedia of Type Strains, Phase IV (KMG-IV): sequencing the most valuable type-strain genomes for metagenomic binning, comparative biology and taxonomic classification.</title>
        <authorList>
            <person name="Goeker M."/>
        </authorList>
    </citation>
    <scope>NUCLEOTIDE SEQUENCE [LARGE SCALE GENOMIC DNA]</scope>
    <source>
        <strain evidence="11 12">DSM 22440</strain>
    </source>
</reference>
<dbReference type="SUPFAM" id="SSF51011">
    <property type="entry name" value="Glycosyl hydrolase domain"/>
    <property type="match status" value="1"/>
</dbReference>
<evidence type="ECO:0000256" key="4">
    <source>
        <dbReference type="ARBA" id="ARBA00022801"/>
    </source>
</evidence>
<evidence type="ECO:0000256" key="9">
    <source>
        <dbReference type="RuleBase" id="RU003615"/>
    </source>
</evidence>
<evidence type="ECO:0000256" key="3">
    <source>
        <dbReference type="ARBA" id="ARBA00022723"/>
    </source>
</evidence>
<evidence type="ECO:0000256" key="7">
    <source>
        <dbReference type="PIRSR" id="PIRSR001021-1"/>
    </source>
</evidence>
<feature type="active site" description="Proton donor" evidence="7">
    <location>
        <position position="263"/>
    </location>
</feature>
<protein>
    <submittedName>
        <fullName evidence="11">Alpha-amylase</fullName>
    </submittedName>
</protein>
<dbReference type="InterPro" id="IPR013776">
    <property type="entry name" value="A-amylase_thermo"/>
</dbReference>
<dbReference type="Gene3D" id="3.20.20.80">
    <property type="entry name" value="Glycosidases"/>
    <property type="match status" value="1"/>
</dbReference>
<dbReference type="GO" id="GO:0004556">
    <property type="term" value="F:alpha-amylase activity"/>
    <property type="evidence" value="ECO:0007669"/>
    <property type="project" value="InterPro"/>
</dbReference>
<evidence type="ECO:0000256" key="2">
    <source>
        <dbReference type="ARBA" id="ARBA00008061"/>
    </source>
</evidence>
<dbReference type="PANTHER" id="PTHR43447">
    <property type="entry name" value="ALPHA-AMYLASE"/>
    <property type="match status" value="1"/>
</dbReference>
<dbReference type="InterPro" id="IPR017853">
    <property type="entry name" value="GH"/>
</dbReference>
<dbReference type="AlphaFoldDB" id="A0A2V3W1T2"/>
<dbReference type="Gene3D" id="2.60.40.1180">
    <property type="entry name" value="Golgi alpha-mannosidase II"/>
    <property type="match status" value="1"/>
</dbReference>
<sequence>MQTNGVMFQAFEWYLKDDGNYYLDMIEKLDELKDMGVDSIWLPPVTKAQGTNDTGYGVYDLYDLGEFDQKGDVRTKYGTKEQLHQLIDKIHQRDMRVYCDVVINHKAGADEEETFQAVPVDENDRTQEIDTPREIKGWTKFIFPGRDGKYSDFTWNFHHFNGVDYDSKHDETGIFRILGENKGWNYGVSKDKGNFDYLMFANIDHAHPEVEQELKDWIGWFIETLNIDGIRLDAVKHIDHHFMERFVKHVHAETNDDFYVLGEYWDQKGDHKDIYLKETNYTIDLFDVDLHYHFHEASKKDDYDFSKLFDNTLLKDHPTRAVTFVDNHDTQPEQSLESFVEPWFKPLAYAIILLRKEGYPCLFYGDVYGINQPKIEPINKVITQLAKIRGLYAYGDEDLYLDGGHCLGFVRHGDDKHPQQLITVMSQRDATTIKMFIGKEHAGKVFADVLGHTEAKVTIDDEGYGAFKTEAGNVSVYLVEGTTID</sequence>
<keyword evidence="8" id="KW-0106">Calcium</keyword>
<dbReference type="GO" id="GO:0005509">
    <property type="term" value="F:calcium ion binding"/>
    <property type="evidence" value="ECO:0007669"/>
    <property type="project" value="InterPro"/>
</dbReference>
<evidence type="ECO:0000256" key="8">
    <source>
        <dbReference type="PIRSR" id="PIRSR001021-2"/>
    </source>
</evidence>
<keyword evidence="12" id="KW-1185">Reference proteome</keyword>
<dbReference type="NCBIfam" id="NF006968">
    <property type="entry name" value="PRK09441.1-1"/>
    <property type="match status" value="1"/>
</dbReference>
<evidence type="ECO:0000313" key="11">
    <source>
        <dbReference type="EMBL" id="PXW88293.1"/>
    </source>
</evidence>
<dbReference type="EMBL" id="QJJR01000013">
    <property type="protein sequence ID" value="PXW88293.1"/>
    <property type="molecule type" value="Genomic_DNA"/>
</dbReference>
<dbReference type="InterPro" id="IPR013780">
    <property type="entry name" value="Glyco_hydro_b"/>
</dbReference>
<dbReference type="Pfam" id="PF00128">
    <property type="entry name" value="Alpha-amylase"/>
    <property type="match status" value="1"/>
</dbReference>
<evidence type="ECO:0000256" key="6">
    <source>
        <dbReference type="ARBA" id="ARBA00023295"/>
    </source>
</evidence>
<keyword evidence="5" id="KW-0119">Carbohydrate metabolism</keyword>
<dbReference type="InterPro" id="IPR006046">
    <property type="entry name" value="Alpha_amylase"/>
</dbReference>
<dbReference type="Proteomes" id="UP000247922">
    <property type="component" value="Unassembled WGS sequence"/>
</dbReference>
<keyword evidence="6" id="KW-0326">Glycosidase</keyword>